<name>A0AAP5Q201_LACPE</name>
<gene>
    <name evidence="1" type="ORF">RI536_16900</name>
    <name evidence="2" type="ORF">RI555_07605</name>
</gene>
<dbReference type="AlphaFoldDB" id="A0AAP5Q201"/>
<comment type="caution">
    <text evidence="1">The sequence shown here is derived from an EMBL/GenBank/DDBJ whole genome shotgun (WGS) entry which is preliminary data.</text>
</comment>
<dbReference type="Proteomes" id="UP001263852">
    <property type="component" value="Unassembled WGS sequence"/>
</dbReference>
<dbReference type="RefSeq" id="WP_158296983.1">
    <property type="nucleotide sequence ID" value="NZ_BOUG01000005.1"/>
</dbReference>
<accession>A0AAP5Q201</accession>
<evidence type="ECO:0000313" key="2">
    <source>
        <dbReference type="EMBL" id="MDT7038844.1"/>
    </source>
</evidence>
<dbReference type="Proteomes" id="UP001267003">
    <property type="component" value="Unassembled WGS sequence"/>
</dbReference>
<sequence>MSKEEKLYLVCDDTDSLPLSKEDMEKTRKLDNDPVVQANIQKAMEQAKQIFGL</sequence>
<dbReference type="EMBL" id="JAVLAQ010000002">
    <property type="protein sequence ID" value="MDT6991744.1"/>
    <property type="molecule type" value="Genomic_DNA"/>
</dbReference>
<reference evidence="1" key="1">
    <citation type="submission" date="2023-08" db="EMBL/GenBank/DDBJ databases">
        <authorList>
            <person name="Page C.A."/>
            <person name="Perez-Diaz I.M."/>
        </authorList>
    </citation>
    <scope>NUCLEOTIDE SEQUENCE</scope>
    <source>
        <strain evidence="2">1.8.9</strain>
        <strain evidence="1">7.8.46</strain>
    </source>
</reference>
<evidence type="ECO:0000313" key="3">
    <source>
        <dbReference type="Proteomes" id="UP001267003"/>
    </source>
</evidence>
<proteinExistence type="predicted"/>
<dbReference type="EMBL" id="JAVLAO010000001">
    <property type="protein sequence ID" value="MDT7038844.1"/>
    <property type="molecule type" value="Genomic_DNA"/>
</dbReference>
<organism evidence="1 3">
    <name type="scientific">Lactiplantibacillus pentosus</name>
    <name type="common">Lactobacillus pentosus</name>
    <dbReference type="NCBI Taxonomy" id="1589"/>
    <lineage>
        <taxon>Bacteria</taxon>
        <taxon>Bacillati</taxon>
        <taxon>Bacillota</taxon>
        <taxon>Bacilli</taxon>
        <taxon>Lactobacillales</taxon>
        <taxon>Lactobacillaceae</taxon>
        <taxon>Lactiplantibacillus</taxon>
    </lineage>
</organism>
<evidence type="ECO:0000313" key="1">
    <source>
        <dbReference type="EMBL" id="MDT6991744.1"/>
    </source>
</evidence>
<protein>
    <submittedName>
        <fullName evidence="1">Uncharacterized protein</fullName>
    </submittedName>
</protein>